<feature type="compositionally biased region" description="Basic and acidic residues" evidence="1">
    <location>
        <begin position="59"/>
        <end position="75"/>
    </location>
</feature>
<reference evidence="2" key="1">
    <citation type="submission" date="2022-10" db="EMBL/GenBank/DDBJ databases">
        <title>Genome sequences of endogenous nimaviruses in decapod crustaceans.</title>
        <authorList>
            <person name="Kawato S."/>
            <person name="Nozaki R."/>
            <person name="Kondo H."/>
            <person name="Hirono I."/>
        </authorList>
    </citation>
    <scope>NUCLEOTIDE SEQUENCE</scope>
    <source>
        <strain evidence="2">Mikawa2016</strain>
    </source>
</reference>
<feature type="region of interest" description="Disordered" evidence="1">
    <location>
        <begin position="93"/>
        <end position="122"/>
    </location>
</feature>
<proteinExistence type="predicted"/>
<evidence type="ECO:0000256" key="1">
    <source>
        <dbReference type="SAM" id="MobiDB-lite"/>
    </source>
</evidence>
<protein>
    <submittedName>
        <fullName evidence="2">Uncharacterized protein</fullName>
    </submittedName>
</protein>
<dbReference type="EMBL" id="LC738871">
    <property type="protein sequence ID" value="BDT62004.1"/>
    <property type="molecule type" value="Genomic_DNA"/>
</dbReference>
<organism evidence="2">
    <name type="scientific">Penaeus monodon majanivirus B</name>
    <dbReference type="NCBI Taxonomy" id="2984272"/>
    <lineage>
        <taxon>Viruses</taxon>
        <taxon>Viruses incertae sedis</taxon>
        <taxon>Naldaviricetes</taxon>
        <taxon>Nimaviridae</taxon>
    </lineage>
</organism>
<feature type="compositionally biased region" description="Low complexity" evidence="1">
    <location>
        <begin position="146"/>
        <end position="173"/>
    </location>
</feature>
<feature type="region of interest" description="Disordered" evidence="1">
    <location>
        <begin position="143"/>
        <end position="189"/>
    </location>
</feature>
<accession>A0A9C7BV52</accession>
<feature type="compositionally biased region" description="Basic and acidic residues" evidence="1">
    <location>
        <begin position="98"/>
        <end position="122"/>
    </location>
</feature>
<evidence type="ECO:0000313" key="2">
    <source>
        <dbReference type="EMBL" id="BDT62004.1"/>
    </source>
</evidence>
<name>A0A9C7BV52_9VIRU</name>
<feature type="region of interest" description="Disordered" evidence="1">
    <location>
        <begin position="51"/>
        <end position="81"/>
    </location>
</feature>
<sequence>MPVKKHSCKKRTIPEDIEASISQKDCNNNNNENMCNNNNNDCINISSKTENEVLSQDNKSPDLKSDVKAQADDNKNITPQDQEYEMASRVSHNILSKPGEENVSRDMKNEETVSEDKKTEKNGEIISQGSDHNMITQNIMSPKEPASAAAAAAAAATTTTTTTSTSEADNATSGILTESKKENIAGVLT</sequence>